<dbReference type="InterPro" id="IPR009749">
    <property type="entry name" value="DUF1315"/>
</dbReference>
<proteinExistence type="predicted"/>
<evidence type="ECO:0000313" key="1">
    <source>
        <dbReference type="EMBL" id="UZW75715.1"/>
    </source>
</evidence>
<dbReference type="Proteomes" id="UP001164472">
    <property type="component" value="Chromosome"/>
</dbReference>
<organism evidence="1 2">
    <name type="scientific">Alkalimarinus sediminis</name>
    <dbReference type="NCBI Taxonomy" id="1632866"/>
    <lineage>
        <taxon>Bacteria</taxon>
        <taxon>Pseudomonadati</taxon>
        <taxon>Pseudomonadota</taxon>
        <taxon>Gammaproteobacteria</taxon>
        <taxon>Alteromonadales</taxon>
        <taxon>Alteromonadaceae</taxon>
        <taxon>Alkalimarinus</taxon>
    </lineage>
</organism>
<dbReference type="EMBL" id="CP101527">
    <property type="protein sequence ID" value="UZW75715.1"/>
    <property type="molecule type" value="Genomic_DNA"/>
</dbReference>
<gene>
    <name evidence="1" type="ORF">NNL22_03750</name>
</gene>
<protein>
    <submittedName>
        <fullName evidence="1">YeaC family protein</fullName>
    </submittedName>
</protein>
<accession>A0A9E8HJY2</accession>
<dbReference type="KEGG" id="asem:NNL22_03750"/>
<dbReference type="AlphaFoldDB" id="A0A9E8HJY2"/>
<dbReference type="Pfam" id="PF07023">
    <property type="entry name" value="DUF1315"/>
    <property type="match status" value="1"/>
</dbReference>
<keyword evidence="2" id="KW-1185">Reference proteome</keyword>
<sequence length="88" mass="10090">MTFEEIIQKIDPQIYKNLRQAIELGKWPDGRVLTREQKEISMQAVIYYENKADIPESERIGFIDRTKVEATPCASSSDTQTVDVINVS</sequence>
<name>A0A9E8HJY2_9ALTE</name>
<reference evidence="1" key="1">
    <citation type="submission" date="2022-07" db="EMBL/GenBank/DDBJ databases">
        <title>Alkalimarinus sp. nov., isolated from gut of a Alitta virens.</title>
        <authorList>
            <person name="Yang A.I."/>
            <person name="Shin N.-R."/>
        </authorList>
    </citation>
    <scope>NUCLEOTIDE SEQUENCE</scope>
    <source>
        <strain evidence="1">FA028</strain>
    </source>
</reference>
<evidence type="ECO:0000313" key="2">
    <source>
        <dbReference type="Proteomes" id="UP001164472"/>
    </source>
</evidence>
<dbReference type="RefSeq" id="WP_251810460.1">
    <property type="nucleotide sequence ID" value="NZ_CP101527.1"/>
</dbReference>